<name>A0A087G686_ARAAL</name>
<gene>
    <name evidence="1" type="ordered locus">AALP_Aa8g107600</name>
</gene>
<dbReference type="OrthoDB" id="1085271at2759"/>
<dbReference type="InterPro" id="IPR035979">
    <property type="entry name" value="RBD_domain_sf"/>
</dbReference>
<organism evidence="1 2">
    <name type="scientific">Arabis alpina</name>
    <name type="common">Alpine rock-cress</name>
    <dbReference type="NCBI Taxonomy" id="50452"/>
    <lineage>
        <taxon>Eukaryota</taxon>
        <taxon>Viridiplantae</taxon>
        <taxon>Streptophyta</taxon>
        <taxon>Embryophyta</taxon>
        <taxon>Tracheophyta</taxon>
        <taxon>Spermatophyta</taxon>
        <taxon>Magnoliopsida</taxon>
        <taxon>eudicotyledons</taxon>
        <taxon>Gunneridae</taxon>
        <taxon>Pentapetalae</taxon>
        <taxon>rosids</taxon>
        <taxon>malvids</taxon>
        <taxon>Brassicales</taxon>
        <taxon>Brassicaceae</taxon>
        <taxon>Arabideae</taxon>
        <taxon>Arabis</taxon>
    </lineage>
</organism>
<dbReference type="SUPFAM" id="SSF54928">
    <property type="entry name" value="RNA-binding domain, RBD"/>
    <property type="match status" value="1"/>
</dbReference>
<evidence type="ECO:0000313" key="2">
    <source>
        <dbReference type="Proteomes" id="UP000029120"/>
    </source>
</evidence>
<accession>A0A087G686</accession>
<keyword evidence="2" id="KW-1185">Reference proteome</keyword>
<dbReference type="Gramene" id="KFK25388">
    <property type="protein sequence ID" value="KFK25388"/>
    <property type="gene ID" value="AALP_AA8G107600"/>
</dbReference>
<sequence length="102" mass="11169">MNKSLIHISGQGIAKKAMELNGSVIGGWKVFVELSKMIPEYGYKPTTPIPAGVIDVTGSDLSLSEDDIERALIKHFSSCGKILEVILLEWQKLGLLSREKAE</sequence>
<dbReference type="GO" id="GO:0003676">
    <property type="term" value="F:nucleic acid binding"/>
    <property type="evidence" value="ECO:0007669"/>
    <property type="project" value="InterPro"/>
</dbReference>
<dbReference type="Proteomes" id="UP000029120">
    <property type="component" value="Chromosome 8"/>
</dbReference>
<protein>
    <recommendedName>
        <fullName evidence="3">RRM domain-containing protein</fullName>
    </recommendedName>
</protein>
<reference evidence="2" key="1">
    <citation type="journal article" date="2015" name="Nat. Plants">
        <title>Genome expansion of Arabis alpina linked with retrotransposition and reduced symmetric DNA methylation.</title>
        <authorList>
            <person name="Willing E.M."/>
            <person name="Rawat V."/>
            <person name="Mandakova T."/>
            <person name="Maumus F."/>
            <person name="James G.V."/>
            <person name="Nordstroem K.J."/>
            <person name="Becker C."/>
            <person name="Warthmann N."/>
            <person name="Chica C."/>
            <person name="Szarzynska B."/>
            <person name="Zytnicki M."/>
            <person name="Albani M.C."/>
            <person name="Kiefer C."/>
            <person name="Bergonzi S."/>
            <person name="Castaings L."/>
            <person name="Mateos J.L."/>
            <person name="Berns M.C."/>
            <person name="Bujdoso N."/>
            <person name="Piofczyk T."/>
            <person name="de Lorenzo L."/>
            <person name="Barrero-Sicilia C."/>
            <person name="Mateos I."/>
            <person name="Piednoel M."/>
            <person name="Hagmann J."/>
            <person name="Chen-Min-Tao R."/>
            <person name="Iglesias-Fernandez R."/>
            <person name="Schuster S.C."/>
            <person name="Alonso-Blanco C."/>
            <person name="Roudier F."/>
            <person name="Carbonero P."/>
            <person name="Paz-Ares J."/>
            <person name="Davis S.J."/>
            <person name="Pecinka A."/>
            <person name="Quesneville H."/>
            <person name="Colot V."/>
            <person name="Lysak M.A."/>
            <person name="Weigel D."/>
            <person name="Coupland G."/>
            <person name="Schneeberger K."/>
        </authorList>
    </citation>
    <scope>NUCLEOTIDE SEQUENCE [LARGE SCALE GENOMIC DNA]</scope>
    <source>
        <strain evidence="2">cv. Pajares</strain>
    </source>
</reference>
<proteinExistence type="predicted"/>
<dbReference type="AlphaFoldDB" id="A0A087G686"/>
<evidence type="ECO:0000313" key="1">
    <source>
        <dbReference type="EMBL" id="KFK25388.1"/>
    </source>
</evidence>
<evidence type="ECO:0008006" key="3">
    <source>
        <dbReference type="Google" id="ProtNLM"/>
    </source>
</evidence>
<dbReference type="EMBL" id="CM002876">
    <property type="protein sequence ID" value="KFK25388.1"/>
    <property type="molecule type" value="Genomic_DNA"/>
</dbReference>